<dbReference type="Pfam" id="PF00903">
    <property type="entry name" value="Glyoxalase"/>
    <property type="match status" value="1"/>
</dbReference>
<evidence type="ECO:0000313" key="3">
    <source>
        <dbReference type="Proteomes" id="UP001595823"/>
    </source>
</evidence>
<dbReference type="PANTHER" id="PTHR21366:SF22">
    <property type="entry name" value="VOC DOMAIN-CONTAINING PROTEIN"/>
    <property type="match status" value="1"/>
</dbReference>
<dbReference type="InterPro" id="IPR004360">
    <property type="entry name" value="Glyas_Fos-R_dOase_dom"/>
</dbReference>
<dbReference type="InterPro" id="IPR029068">
    <property type="entry name" value="Glyas_Bleomycin-R_OHBP_Dase"/>
</dbReference>
<reference evidence="3" key="1">
    <citation type="journal article" date="2019" name="Int. J. Syst. Evol. Microbiol.">
        <title>The Global Catalogue of Microorganisms (GCM) 10K type strain sequencing project: providing services to taxonomists for standard genome sequencing and annotation.</title>
        <authorList>
            <consortium name="The Broad Institute Genomics Platform"/>
            <consortium name="The Broad Institute Genome Sequencing Center for Infectious Disease"/>
            <person name="Wu L."/>
            <person name="Ma J."/>
        </authorList>
    </citation>
    <scope>NUCLEOTIDE SEQUENCE [LARGE SCALE GENOMIC DNA]</scope>
    <source>
        <strain evidence="3">IBRC-M 10908</strain>
    </source>
</reference>
<feature type="domain" description="VOC" evidence="1">
    <location>
        <begin position="10"/>
        <end position="131"/>
    </location>
</feature>
<keyword evidence="3" id="KW-1185">Reference proteome</keyword>
<evidence type="ECO:0000259" key="1">
    <source>
        <dbReference type="PROSITE" id="PS51819"/>
    </source>
</evidence>
<dbReference type="Proteomes" id="UP001595823">
    <property type="component" value="Unassembled WGS sequence"/>
</dbReference>
<dbReference type="PROSITE" id="PS51819">
    <property type="entry name" value="VOC"/>
    <property type="match status" value="1"/>
</dbReference>
<dbReference type="SUPFAM" id="SSF54593">
    <property type="entry name" value="Glyoxalase/Bleomycin resistance protein/Dihydroxybiphenyl dioxygenase"/>
    <property type="match status" value="1"/>
</dbReference>
<gene>
    <name evidence="2" type="ORF">ACFPET_01875</name>
</gene>
<comment type="caution">
    <text evidence="2">The sequence shown here is derived from an EMBL/GenBank/DDBJ whole genome shotgun (WGS) entry which is preliminary data.</text>
</comment>
<dbReference type="PANTHER" id="PTHR21366">
    <property type="entry name" value="GLYOXALASE FAMILY PROTEIN"/>
    <property type="match status" value="1"/>
</dbReference>
<protein>
    <submittedName>
        <fullName evidence="2">VOC family protein</fullName>
    </submittedName>
</protein>
<dbReference type="RefSeq" id="WP_380617680.1">
    <property type="nucleotide sequence ID" value="NZ_JBHSDK010000002.1"/>
</dbReference>
<sequence length="132" mass="14851">MALGLKAISNFDYAVLLCDDMAAMKAFYRDVMGFQIEHDQEKWVSFRVGTTLFTLRPRGKGPAWDDGPAIPGSASVQLAFRVPPSNLDDCHTELLDNDVDIVMEPTDLPAWRHRAIFFRDPGGNIVEIYAEY</sequence>
<name>A0ABV8TTD9_9ACTN</name>
<dbReference type="EMBL" id="JBHSDK010000002">
    <property type="protein sequence ID" value="MFC4333942.1"/>
    <property type="molecule type" value="Genomic_DNA"/>
</dbReference>
<accession>A0ABV8TTD9</accession>
<dbReference type="InterPro" id="IPR037523">
    <property type="entry name" value="VOC_core"/>
</dbReference>
<proteinExistence type="predicted"/>
<dbReference type="InterPro" id="IPR050383">
    <property type="entry name" value="GlyoxalaseI/FosfomycinResist"/>
</dbReference>
<evidence type="ECO:0000313" key="2">
    <source>
        <dbReference type="EMBL" id="MFC4333942.1"/>
    </source>
</evidence>
<dbReference type="Gene3D" id="3.10.180.10">
    <property type="entry name" value="2,3-Dihydroxybiphenyl 1,2-Dioxygenase, domain 1"/>
    <property type="match status" value="1"/>
</dbReference>
<organism evidence="2 3">
    <name type="scientific">Salininema proteolyticum</name>
    <dbReference type="NCBI Taxonomy" id="1607685"/>
    <lineage>
        <taxon>Bacteria</taxon>
        <taxon>Bacillati</taxon>
        <taxon>Actinomycetota</taxon>
        <taxon>Actinomycetes</taxon>
        <taxon>Glycomycetales</taxon>
        <taxon>Glycomycetaceae</taxon>
        <taxon>Salininema</taxon>
    </lineage>
</organism>